<feature type="transmembrane region" description="Helical" evidence="1">
    <location>
        <begin position="69"/>
        <end position="87"/>
    </location>
</feature>
<name>M2LWE4_BAUPA</name>
<sequence length="100" mass="11377">MAACQYISDQQHSTALYGNLTVCNSKNFQASNGAAGQHIGGRQLRQYVFVCTTFVRSEPRRTRPRHGSIRSYLFFHFLLHTFVLLPLKLNATVLLEMSPF</sequence>
<evidence type="ECO:0000313" key="3">
    <source>
        <dbReference type="Proteomes" id="UP000011761"/>
    </source>
</evidence>
<dbReference type="EMBL" id="KB445552">
    <property type="protein sequence ID" value="EMC98982.1"/>
    <property type="molecule type" value="Genomic_DNA"/>
</dbReference>
<dbReference type="KEGG" id="bcom:BAUCODRAFT_386635"/>
<dbReference type="Proteomes" id="UP000011761">
    <property type="component" value="Unassembled WGS sequence"/>
</dbReference>
<dbReference type="HOGENOM" id="CLU_2305550_0_0_1"/>
<reference evidence="2 3" key="1">
    <citation type="journal article" date="2012" name="PLoS Pathog.">
        <title>Diverse lifestyles and strategies of plant pathogenesis encoded in the genomes of eighteen Dothideomycetes fungi.</title>
        <authorList>
            <person name="Ohm R.A."/>
            <person name="Feau N."/>
            <person name="Henrissat B."/>
            <person name="Schoch C.L."/>
            <person name="Horwitz B.A."/>
            <person name="Barry K.W."/>
            <person name="Condon B.J."/>
            <person name="Copeland A.C."/>
            <person name="Dhillon B."/>
            <person name="Glaser F."/>
            <person name="Hesse C.N."/>
            <person name="Kosti I."/>
            <person name="LaButti K."/>
            <person name="Lindquist E.A."/>
            <person name="Lucas S."/>
            <person name="Salamov A.A."/>
            <person name="Bradshaw R.E."/>
            <person name="Ciuffetti L."/>
            <person name="Hamelin R.C."/>
            <person name="Kema G.H.J."/>
            <person name="Lawrence C."/>
            <person name="Scott J.A."/>
            <person name="Spatafora J.W."/>
            <person name="Turgeon B.G."/>
            <person name="de Wit P.J.G.M."/>
            <person name="Zhong S."/>
            <person name="Goodwin S.B."/>
            <person name="Grigoriev I.V."/>
        </authorList>
    </citation>
    <scope>NUCLEOTIDE SEQUENCE [LARGE SCALE GENOMIC DNA]</scope>
    <source>
        <strain evidence="2 3">UAMH 10762</strain>
    </source>
</reference>
<keyword evidence="1" id="KW-0472">Membrane</keyword>
<dbReference type="GeneID" id="19113602"/>
<evidence type="ECO:0000313" key="2">
    <source>
        <dbReference type="EMBL" id="EMC98982.1"/>
    </source>
</evidence>
<organism evidence="2 3">
    <name type="scientific">Baudoinia panamericana (strain UAMH 10762)</name>
    <name type="common">Angels' share fungus</name>
    <name type="synonym">Baudoinia compniacensis (strain UAMH 10762)</name>
    <dbReference type="NCBI Taxonomy" id="717646"/>
    <lineage>
        <taxon>Eukaryota</taxon>
        <taxon>Fungi</taxon>
        <taxon>Dikarya</taxon>
        <taxon>Ascomycota</taxon>
        <taxon>Pezizomycotina</taxon>
        <taxon>Dothideomycetes</taxon>
        <taxon>Dothideomycetidae</taxon>
        <taxon>Mycosphaerellales</taxon>
        <taxon>Teratosphaeriaceae</taxon>
        <taxon>Baudoinia</taxon>
    </lineage>
</organism>
<keyword evidence="3" id="KW-1185">Reference proteome</keyword>
<gene>
    <name evidence="2" type="ORF">BAUCODRAFT_386635</name>
</gene>
<accession>M2LWE4</accession>
<dbReference type="AlphaFoldDB" id="M2LWE4"/>
<evidence type="ECO:0000256" key="1">
    <source>
        <dbReference type="SAM" id="Phobius"/>
    </source>
</evidence>
<protein>
    <submittedName>
        <fullName evidence="2">Uncharacterized protein</fullName>
    </submittedName>
</protein>
<keyword evidence="1" id="KW-0812">Transmembrane</keyword>
<dbReference type="RefSeq" id="XP_007674047.1">
    <property type="nucleotide sequence ID" value="XM_007675857.1"/>
</dbReference>
<keyword evidence="1" id="KW-1133">Transmembrane helix</keyword>
<proteinExistence type="predicted"/>